<gene>
    <name evidence="1" type="ORF">CDAR_265021</name>
</gene>
<dbReference type="AlphaFoldDB" id="A0AAV4MQM3"/>
<sequence>MEGKLKTISSAFVATCDGKPGEKGKA</sequence>
<evidence type="ECO:0000313" key="2">
    <source>
        <dbReference type="Proteomes" id="UP001054837"/>
    </source>
</evidence>
<proteinExistence type="predicted"/>
<keyword evidence="2" id="KW-1185">Reference proteome</keyword>
<reference evidence="1 2" key="1">
    <citation type="submission" date="2021-06" db="EMBL/GenBank/DDBJ databases">
        <title>Caerostris darwini draft genome.</title>
        <authorList>
            <person name="Kono N."/>
            <person name="Arakawa K."/>
        </authorList>
    </citation>
    <scope>NUCLEOTIDE SEQUENCE [LARGE SCALE GENOMIC DNA]</scope>
</reference>
<dbReference type="EMBL" id="BPLQ01000757">
    <property type="protein sequence ID" value="GIX74709.1"/>
    <property type="molecule type" value="Genomic_DNA"/>
</dbReference>
<organism evidence="1 2">
    <name type="scientific">Caerostris darwini</name>
    <dbReference type="NCBI Taxonomy" id="1538125"/>
    <lineage>
        <taxon>Eukaryota</taxon>
        <taxon>Metazoa</taxon>
        <taxon>Ecdysozoa</taxon>
        <taxon>Arthropoda</taxon>
        <taxon>Chelicerata</taxon>
        <taxon>Arachnida</taxon>
        <taxon>Araneae</taxon>
        <taxon>Araneomorphae</taxon>
        <taxon>Entelegynae</taxon>
        <taxon>Araneoidea</taxon>
        <taxon>Araneidae</taxon>
        <taxon>Caerostris</taxon>
    </lineage>
</organism>
<comment type="caution">
    <text evidence="1">The sequence shown here is derived from an EMBL/GenBank/DDBJ whole genome shotgun (WGS) entry which is preliminary data.</text>
</comment>
<protein>
    <submittedName>
        <fullName evidence="1">Uncharacterized protein</fullName>
    </submittedName>
</protein>
<name>A0AAV4MQM3_9ARAC</name>
<feature type="non-terminal residue" evidence="1">
    <location>
        <position position="26"/>
    </location>
</feature>
<accession>A0AAV4MQM3</accession>
<dbReference type="Proteomes" id="UP001054837">
    <property type="component" value="Unassembled WGS sequence"/>
</dbReference>
<evidence type="ECO:0000313" key="1">
    <source>
        <dbReference type="EMBL" id="GIX74709.1"/>
    </source>
</evidence>